<keyword evidence="2" id="KW-1003">Cell membrane</keyword>
<dbReference type="PROSITE" id="PS50893">
    <property type="entry name" value="ABC_TRANSPORTER_2"/>
    <property type="match status" value="1"/>
</dbReference>
<dbReference type="SUPFAM" id="SSF50331">
    <property type="entry name" value="MOP-like"/>
    <property type="match status" value="1"/>
</dbReference>
<evidence type="ECO:0000256" key="8">
    <source>
        <dbReference type="ARBA" id="ARBA00023136"/>
    </source>
</evidence>
<dbReference type="InterPro" id="IPR050093">
    <property type="entry name" value="ABC_SmlMolc_Importer"/>
</dbReference>
<dbReference type="SMART" id="SM00382">
    <property type="entry name" value="AAA"/>
    <property type="match status" value="1"/>
</dbReference>
<reference evidence="12" key="1">
    <citation type="submission" date="2016-10" db="EMBL/GenBank/DDBJ databases">
        <authorList>
            <person name="Varghese N."/>
            <person name="Submissions S."/>
        </authorList>
    </citation>
    <scope>NUCLEOTIDE SEQUENCE [LARGE SCALE GENOMIC DNA]</scope>
    <source>
        <strain evidence="12">IBRC-M 10403</strain>
    </source>
</reference>
<dbReference type="Proteomes" id="UP000199501">
    <property type="component" value="Unassembled WGS sequence"/>
</dbReference>
<name>A0A1G6K615_9PSEU</name>
<dbReference type="InterPro" id="IPR003593">
    <property type="entry name" value="AAA+_ATPase"/>
</dbReference>
<evidence type="ECO:0000256" key="6">
    <source>
        <dbReference type="ARBA" id="ARBA00023004"/>
    </source>
</evidence>
<keyword evidence="4" id="KW-0547">Nucleotide-binding</keyword>
<dbReference type="InterPro" id="IPR008995">
    <property type="entry name" value="Mo/tungstate-bd_C_term_dom"/>
</dbReference>
<dbReference type="SUPFAM" id="SSF52540">
    <property type="entry name" value="P-loop containing nucleoside triphosphate hydrolases"/>
    <property type="match status" value="1"/>
</dbReference>
<evidence type="ECO:0000313" key="12">
    <source>
        <dbReference type="Proteomes" id="UP000199501"/>
    </source>
</evidence>
<dbReference type="InterPro" id="IPR017871">
    <property type="entry name" value="ABC_transporter-like_CS"/>
</dbReference>
<feature type="domain" description="ABC transporter" evidence="10">
    <location>
        <begin position="4"/>
        <end position="232"/>
    </location>
</feature>
<dbReference type="InterPro" id="IPR015853">
    <property type="entry name" value="ABC_transpr_FbpC"/>
</dbReference>
<dbReference type="GO" id="GO:0005524">
    <property type="term" value="F:ATP binding"/>
    <property type="evidence" value="ECO:0007669"/>
    <property type="project" value="UniProtKB-KW"/>
</dbReference>
<evidence type="ECO:0000256" key="9">
    <source>
        <dbReference type="ARBA" id="ARBA00066388"/>
    </source>
</evidence>
<dbReference type="AlphaFoldDB" id="A0A1G6K615"/>
<protein>
    <recommendedName>
        <fullName evidence="9">ABC-type quaternary amine transporter</fullName>
        <ecNumber evidence="9">7.6.2.9</ecNumber>
    </recommendedName>
</protein>
<evidence type="ECO:0000256" key="5">
    <source>
        <dbReference type="ARBA" id="ARBA00022840"/>
    </source>
</evidence>
<dbReference type="PANTHER" id="PTHR42781:SF4">
    <property type="entry name" value="SPERMIDINE_PUTRESCINE IMPORT ATP-BINDING PROTEIN POTA"/>
    <property type="match status" value="1"/>
</dbReference>
<keyword evidence="1" id="KW-0813">Transport</keyword>
<dbReference type="Gene3D" id="3.40.50.300">
    <property type="entry name" value="P-loop containing nucleotide triphosphate hydrolases"/>
    <property type="match status" value="1"/>
</dbReference>
<evidence type="ECO:0000313" key="11">
    <source>
        <dbReference type="EMBL" id="SDC26397.1"/>
    </source>
</evidence>
<keyword evidence="8" id="KW-0472">Membrane</keyword>
<evidence type="ECO:0000256" key="4">
    <source>
        <dbReference type="ARBA" id="ARBA00022741"/>
    </source>
</evidence>
<keyword evidence="12" id="KW-1185">Reference proteome</keyword>
<dbReference type="InterPro" id="IPR027417">
    <property type="entry name" value="P-loop_NTPase"/>
</dbReference>
<dbReference type="GO" id="GO:0015418">
    <property type="term" value="F:ABC-type quaternary ammonium compound transporting activity"/>
    <property type="evidence" value="ECO:0007669"/>
    <property type="project" value="UniProtKB-EC"/>
</dbReference>
<dbReference type="FunFam" id="3.40.50.300:FF:000425">
    <property type="entry name" value="Probable ABC transporter, ATP-binding subunit"/>
    <property type="match status" value="1"/>
</dbReference>
<dbReference type="Pfam" id="PF08402">
    <property type="entry name" value="TOBE_2"/>
    <property type="match status" value="1"/>
</dbReference>
<evidence type="ECO:0000256" key="3">
    <source>
        <dbReference type="ARBA" id="ARBA00022496"/>
    </source>
</evidence>
<sequence>MTELVVTGLSAGYGGTRVLRGVDLAVPSGALAAVLGPSGCGKTTLLRAVAGFLRPSGGEIRLGGRVVSGSSFVLPERRRAAVVPQEGALFPHLTVAGNVGFGLGRARRAERVAEMLELVGLGGYERRKPAELSGGQQQRVALARALAPQPDLVLLDEPFSALDAGLRADLRADVRRVLRAAGTTALLVTHDQDEALSMADVVAVMRDGAVVQAASPGEVYRRPVDVGVAAFVGEAVLLPATASGGSASSPLGRVPLVGSHQGDGVLLLRPEQIALGAAGVAGEVLGVSFHGHDSVVSLVAAGARMTARVSGGSAWGSGDSVCVSVVGSAVFFPA</sequence>
<evidence type="ECO:0000259" key="10">
    <source>
        <dbReference type="PROSITE" id="PS50893"/>
    </source>
</evidence>
<dbReference type="Pfam" id="PF00005">
    <property type="entry name" value="ABC_tran"/>
    <property type="match status" value="1"/>
</dbReference>
<evidence type="ECO:0000256" key="1">
    <source>
        <dbReference type="ARBA" id="ARBA00022448"/>
    </source>
</evidence>
<accession>A0A1G6K615</accession>
<evidence type="ECO:0000256" key="7">
    <source>
        <dbReference type="ARBA" id="ARBA00023065"/>
    </source>
</evidence>
<dbReference type="GO" id="GO:0015408">
    <property type="term" value="F:ABC-type ferric iron transporter activity"/>
    <property type="evidence" value="ECO:0007669"/>
    <property type="project" value="InterPro"/>
</dbReference>
<dbReference type="EC" id="7.6.2.9" evidence="9"/>
<dbReference type="STRING" id="1271860.SAMN05216174_101734"/>
<evidence type="ECO:0000256" key="2">
    <source>
        <dbReference type="ARBA" id="ARBA00022475"/>
    </source>
</evidence>
<dbReference type="EMBL" id="FMZZ01000001">
    <property type="protein sequence ID" value="SDC26397.1"/>
    <property type="molecule type" value="Genomic_DNA"/>
</dbReference>
<dbReference type="RefSeq" id="WP_091448087.1">
    <property type="nucleotide sequence ID" value="NZ_FMZZ01000001.1"/>
</dbReference>
<dbReference type="OrthoDB" id="7838608at2"/>
<keyword evidence="6" id="KW-0408">Iron</keyword>
<dbReference type="PROSITE" id="PS00211">
    <property type="entry name" value="ABC_TRANSPORTER_1"/>
    <property type="match status" value="1"/>
</dbReference>
<dbReference type="PANTHER" id="PTHR42781">
    <property type="entry name" value="SPERMIDINE/PUTRESCINE IMPORT ATP-BINDING PROTEIN POTA"/>
    <property type="match status" value="1"/>
</dbReference>
<proteinExistence type="predicted"/>
<keyword evidence="3" id="KW-0410">Iron transport</keyword>
<gene>
    <name evidence="11" type="ORF">SAMN05216174_101734</name>
</gene>
<dbReference type="GO" id="GO:0043190">
    <property type="term" value="C:ATP-binding cassette (ABC) transporter complex"/>
    <property type="evidence" value="ECO:0007669"/>
    <property type="project" value="InterPro"/>
</dbReference>
<dbReference type="InterPro" id="IPR003439">
    <property type="entry name" value="ABC_transporter-like_ATP-bd"/>
</dbReference>
<dbReference type="CDD" id="cd03259">
    <property type="entry name" value="ABC_Carb_Solutes_like"/>
    <property type="match status" value="1"/>
</dbReference>
<keyword evidence="7" id="KW-0406">Ion transport</keyword>
<dbReference type="InterPro" id="IPR013611">
    <property type="entry name" value="Transp-assoc_OB_typ2"/>
</dbReference>
<keyword evidence="5 11" id="KW-0067">ATP-binding</keyword>
<dbReference type="GO" id="GO:0016887">
    <property type="term" value="F:ATP hydrolysis activity"/>
    <property type="evidence" value="ECO:0007669"/>
    <property type="project" value="InterPro"/>
</dbReference>
<organism evidence="11 12">
    <name type="scientific">Actinokineospora iranica</name>
    <dbReference type="NCBI Taxonomy" id="1271860"/>
    <lineage>
        <taxon>Bacteria</taxon>
        <taxon>Bacillati</taxon>
        <taxon>Actinomycetota</taxon>
        <taxon>Actinomycetes</taxon>
        <taxon>Pseudonocardiales</taxon>
        <taxon>Pseudonocardiaceae</taxon>
        <taxon>Actinokineospora</taxon>
    </lineage>
</organism>